<dbReference type="SUPFAM" id="SSF50998">
    <property type="entry name" value="Quinoprotein alcohol dehydrogenase-like"/>
    <property type="match status" value="1"/>
</dbReference>
<dbReference type="PANTHER" id="PTHR32303:SF4">
    <property type="entry name" value="QUINOPROTEIN GLUCOSE DEHYDROGENASE"/>
    <property type="match status" value="1"/>
</dbReference>
<keyword evidence="3 6" id="KW-0560">Oxidoreductase</keyword>
<evidence type="ECO:0000256" key="1">
    <source>
        <dbReference type="ARBA" id="ARBA00001931"/>
    </source>
</evidence>
<dbReference type="SMART" id="SM00564">
    <property type="entry name" value="PQQ"/>
    <property type="match status" value="5"/>
</dbReference>
<dbReference type="EMBL" id="VAFL01000014">
    <property type="protein sequence ID" value="TKW65307.1"/>
    <property type="molecule type" value="Genomic_DNA"/>
</dbReference>
<dbReference type="InterPro" id="IPR017511">
    <property type="entry name" value="PQQ_mDH"/>
</dbReference>
<feature type="transmembrane region" description="Helical" evidence="4">
    <location>
        <begin position="44"/>
        <end position="61"/>
    </location>
</feature>
<feature type="domain" description="Pyrrolo-quinoline quinone repeat" evidence="5">
    <location>
        <begin position="171"/>
        <end position="777"/>
    </location>
</feature>
<evidence type="ECO:0000256" key="3">
    <source>
        <dbReference type="ARBA" id="ARBA00023002"/>
    </source>
</evidence>
<gene>
    <name evidence="6" type="ORF">DI616_15315</name>
</gene>
<evidence type="ECO:0000313" key="7">
    <source>
        <dbReference type="Proteomes" id="UP000315344"/>
    </source>
</evidence>
<keyword evidence="4" id="KW-0472">Membrane</keyword>
<dbReference type="EC" id="1.1.-.-" evidence="6"/>
<protein>
    <submittedName>
        <fullName evidence="6">Membrane-bound PQQ-dependent dehydrogenase, glucose/quinate/shikimate family</fullName>
        <ecNumber evidence="6">1.1.-.-</ecNumber>
    </submittedName>
</protein>
<dbReference type="GO" id="GO:0016020">
    <property type="term" value="C:membrane"/>
    <property type="evidence" value="ECO:0007669"/>
    <property type="project" value="InterPro"/>
</dbReference>
<dbReference type="Gene3D" id="2.140.10.10">
    <property type="entry name" value="Quinoprotein alcohol dehydrogenase-like superfamily"/>
    <property type="match status" value="2"/>
</dbReference>
<keyword evidence="4" id="KW-0812">Transmembrane</keyword>
<feature type="transmembrane region" description="Helical" evidence="4">
    <location>
        <begin position="90"/>
        <end position="113"/>
    </location>
</feature>
<dbReference type="PANTHER" id="PTHR32303">
    <property type="entry name" value="QUINOPROTEIN ALCOHOL DEHYDROGENASE (CYTOCHROME C)"/>
    <property type="match status" value="1"/>
</dbReference>
<accession>A0A533I452</accession>
<dbReference type="InterPro" id="IPR018391">
    <property type="entry name" value="PQQ_b-propeller_rpt"/>
</dbReference>
<proteinExistence type="inferred from homology"/>
<dbReference type="InterPro" id="IPR002372">
    <property type="entry name" value="PQQ_rpt_dom"/>
</dbReference>
<evidence type="ECO:0000256" key="4">
    <source>
        <dbReference type="SAM" id="Phobius"/>
    </source>
</evidence>
<evidence type="ECO:0000259" key="5">
    <source>
        <dbReference type="Pfam" id="PF01011"/>
    </source>
</evidence>
<feature type="transmembrane region" description="Helical" evidence="4">
    <location>
        <begin position="125"/>
        <end position="146"/>
    </location>
</feature>
<organism evidence="6 7">
    <name type="scientific">Paracoccus denitrificans</name>
    <dbReference type="NCBI Taxonomy" id="266"/>
    <lineage>
        <taxon>Bacteria</taxon>
        <taxon>Pseudomonadati</taxon>
        <taxon>Pseudomonadota</taxon>
        <taxon>Alphaproteobacteria</taxon>
        <taxon>Rhodobacterales</taxon>
        <taxon>Paracoccaceae</taxon>
        <taxon>Paracoccus</taxon>
    </lineage>
</organism>
<dbReference type="GO" id="GO:0008876">
    <property type="term" value="F:quinoprotein glucose dehydrogenase activity"/>
    <property type="evidence" value="ECO:0007669"/>
    <property type="project" value="TreeGrafter"/>
</dbReference>
<name>A0A533I452_PARDE</name>
<comment type="cofactor">
    <cofactor evidence="1">
        <name>pyrroloquinoline quinone</name>
        <dbReference type="ChEBI" id="CHEBI:58442"/>
    </cofactor>
</comment>
<evidence type="ECO:0000256" key="2">
    <source>
        <dbReference type="ARBA" id="ARBA00008156"/>
    </source>
</evidence>
<dbReference type="Pfam" id="PF01011">
    <property type="entry name" value="PQQ"/>
    <property type="match status" value="1"/>
</dbReference>
<reference evidence="6 7" key="1">
    <citation type="journal article" date="2017" name="Nat. Commun.">
        <title>In situ click chemistry generation of cyclooxygenase-2 inhibitors.</title>
        <authorList>
            <person name="Bhardwaj A."/>
            <person name="Kaur J."/>
            <person name="Wuest M."/>
            <person name="Wuest F."/>
        </authorList>
    </citation>
    <scope>NUCLEOTIDE SEQUENCE [LARGE SCALE GENOMIC DNA]</scope>
    <source>
        <strain evidence="6">S2_012_000_R3_94</strain>
    </source>
</reference>
<dbReference type="InterPro" id="IPR011047">
    <property type="entry name" value="Quinoprotein_ADH-like_sf"/>
</dbReference>
<dbReference type="NCBIfam" id="TIGR03074">
    <property type="entry name" value="PQQ_membr_DH"/>
    <property type="match status" value="1"/>
</dbReference>
<comment type="similarity">
    <text evidence="2">Belongs to the bacterial PQQ dehydrogenase family.</text>
</comment>
<sequence length="802" mass="86656">MTDRNSTLSAPLTWLMILLGTLVALAGLGLTIGGVMLIARDGSWYYVLMGLALLISGVLIARGEPAGAAVYVVAFVATVVWAYWEVGLEFWPLHARIFTFLCAFVVIMALHPLTLKRDGRMPMTLPFLGIAGVGLLAVIGFGWGMFQPHGVRNATVELAQPSADADQAQDWPEYGGTPDQNRFAAINQITPENVNQLEVAWTFQTGDIPDSTGGGAEDQSTPLQVGEDLFLCTPHNTVISLNATSGEENWRHDFPTETTVWVRCRGLAYFDIDAPLPEPDTADASDVTPVQLPEDAACRRRIIMNTIDALLVALDADTGELCTDFGDNGTVNLKLGLGNSESPLYEVTSPPVMAGTTVVVGGRVADNVALDMPGGVVRGFDVITGEMRWAFDPGDPDDRQAPTGDDVYTRSTPNVWAPMTYDASSNTVFLPVGSAAIDLWGVERTPEDEEYGATLLALDATTGDERWKYQTVHHDLWDFDVPMQPTLIDFDGTPALVFGTKAGQIFVLDRATGEPLTEVEEREVLPANIPDENYAETQPFSVGMPQIGVGPLTEADMWGATPFDQLMCRYIFKGYRYEGLFTAPDVDYSLSYPGSLGGMNWGGLSHDPNSNTLFVNDMRLGLWVHMEPQEAEAQAGDGNESVNAGMGAVPLQGTPYSVIKDRFLSPLGIPCQKPPFGSLTAINMDDQTVAWEVPLGTVQDTVLYGVKMGLPMPVGMPTIGGSLATEGGLVFFAATQDYWLRAFDMRTGEEVWKARLPVGSQGTPMSYVSPEDGRQYIVISAGGARQSPDRGDYVVAYALPDS</sequence>
<dbReference type="GO" id="GO:0048038">
    <property type="term" value="F:quinone binding"/>
    <property type="evidence" value="ECO:0007669"/>
    <property type="project" value="InterPro"/>
</dbReference>
<feature type="transmembrane region" description="Helical" evidence="4">
    <location>
        <begin position="12"/>
        <end position="38"/>
    </location>
</feature>
<comment type="caution">
    <text evidence="6">The sequence shown here is derived from an EMBL/GenBank/DDBJ whole genome shotgun (WGS) entry which is preliminary data.</text>
</comment>
<dbReference type="Proteomes" id="UP000315344">
    <property type="component" value="Unassembled WGS sequence"/>
</dbReference>
<feature type="transmembrane region" description="Helical" evidence="4">
    <location>
        <begin position="68"/>
        <end position="84"/>
    </location>
</feature>
<keyword evidence="4" id="KW-1133">Transmembrane helix</keyword>
<dbReference type="CDD" id="cd10280">
    <property type="entry name" value="PQQ_mGDH"/>
    <property type="match status" value="1"/>
</dbReference>
<evidence type="ECO:0000313" key="6">
    <source>
        <dbReference type="EMBL" id="TKW65307.1"/>
    </source>
</evidence>
<dbReference type="AlphaFoldDB" id="A0A533I452"/>